<dbReference type="InterPro" id="IPR007252">
    <property type="entry name" value="Nup84/Nup107"/>
</dbReference>
<dbReference type="GO" id="GO:0000973">
    <property type="term" value="P:post-transcriptional tethering of RNA polymerase II gene DNA at nuclear periphery"/>
    <property type="evidence" value="ECO:0007669"/>
    <property type="project" value="TreeGrafter"/>
</dbReference>
<keyword evidence="5 8" id="KW-0811">Translocation</keyword>
<comment type="function">
    <text evidence="8">Functions as a component of the nuclear pore complex (NPC).</text>
</comment>
<evidence type="ECO:0000256" key="5">
    <source>
        <dbReference type="ARBA" id="ARBA00023010"/>
    </source>
</evidence>
<keyword evidence="9" id="KW-0175">Coiled coil</keyword>
<comment type="subcellular location">
    <subcellularLocation>
        <location evidence="8">Nucleus</location>
        <location evidence="8">Nuclear pore complex</location>
    </subcellularLocation>
    <subcellularLocation>
        <location evidence="8">Nucleus membrane</location>
    </subcellularLocation>
</comment>
<keyword evidence="2 8" id="KW-0813">Transport</keyword>
<dbReference type="Pfam" id="PF04121">
    <property type="entry name" value="Nup84_Nup100"/>
    <property type="match status" value="1"/>
</dbReference>
<feature type="coiled-coil region" evidence="9">
    <location>
        <begin position="833"/>
        <end position="860"/>
    </location>
</feature>
<dbReference type="GO" id="GO:0031080">
    <property type="term" value="C:nuclear pore outer ring"/>
    <property type="evidence" value="ECO:0007669"/>
    <property type="project" value="TreeGrafter"/>
</dbReference>
<keyword evidence="4" id="KW-0653">Protein transport</keyword>
<dbReference type="Gene3D" id="1.20.190.50">
    <property type="match status" value="1"/>
</dbReference>
<evidence type="ECO:0000313" key="11">
    <source>
        <dbReference type="Proteomes" id="UP001142055"/>
    </source>
</evidence>
<comment type="similarity">
    <text evidence="1 8">Belongs to the nucleoporin Nup84/Nup107 family.</text>
</comment>
<evidence type="ECO:0000256" key="7">
    <source>
        <dbReference type="ARBA" id="ARBA00023242"/>
    </source>
</evidence>
<keyword evidence="8" id="KW-0472">Membrane</keyword>
<reference evidence="10" key="1">
    <citation type="submission" date="2022-12" db="EMBL/GenBank/DDBJ databases">
        <title>Genome assemblies of Blomia tropicalis.</title>
        <authorList>
            <person name="Cui Y."/>
        </authorList>
    </citation>
    <scope>NUCLEOTIDE SEQUENCE</scope>
    <source>
        <tissue evidence="10">Adult mites</tissue>
    </source>
</reference>
<accession>A0A9Q0M914</accession>
<dbReference type="EMBL" id="JAPWDV010000002">
    <property type="protein sequence ID" value="KAJ6220302.1"/>
    <property type="molecule type" value="Genomic_DNA"/>
</dbReference>
<comment type="subunit">
    <text evidence="8">Part of the nuclear pore complex (NPC).</text>
</comment>
<keyword evidence="3" id="KW-0509">mRNA transport</keyword>
<evidence type="ECO:0000256" key="2">
    <source>
        <dbReference type="ARBA" id="ARBA00022448"/>
    </source>
</evidence>
<dbReference type="AlphaFoldDB" id="A0A9Q0M914"/>
<evidence type="ECO:0000256" key="9">
    <source>
        <dbReference type="SAM" id="Coils"/>
    </source>
</evidence>
<protein>
    <recommendedName>
        <fullName evidence="8">Nuclear pore complex protein</fullName>
    </recommendedName>
</protein>
<dbReference type="GO" id="GO:0006606">
    <property type="term" value="P:protein import into nucleus"/>
    <property type="evidence" value="ECO:0007669"/>
    <property type="project" value="TreeGrafter"/>
</dbReference>
<keyword evidence="6 8" id="KW-0906">Nuclear pore complex</keyword>
<keyword evidence="11" id="KW-1185">Reference proteome</keyword>
<gene>
    <name evidence="10" type="ORF">RDWZM_006114</name>
</gene>
<name>A0A9Q0M914_BLOTA</name>
<dbReference type="Gene3D" id="1.10.3450.20">
    <property type="match status" value="1"/>
</dbReference>
<evidence type="ECO:0000256" key="6">
    <source>
        <dbReference type="ARBA" id="ARBA00023132"/>
    </source>
</evidence>
<dbReference type="Proteomes" id="UP001142055">
    <property type="component" value="Chromosome 2"/>
</dbReference>
<evidence type="ECO:0000256" key="3">
    <source>
        <dbReference type="ARBA" id="ARBA00022816"/>
    </source>
</evidence>
<dbReference type="GO" id="GO:0017056">
    <property type="term" value="F:structural constituent of nuclear pore"/>
    <property type="evidence" value="ECO:0007669"/>
    <property type="project" value="UniProtKB-UniRule"/>
</dbReference>
<proteinExistence type="inferred from homology"/>
<evidence type="ECO:0000313" key="10">
    <source>
        <dbReference type="EMBL" id="KAJ6220302.1"/>
    </source>
</evidence>
<sequence length="1035" mass="119711">MLPNSSRFSNQLNNSLVNDCTINPLMLDSPIVRDRVSRFSRFTESFNVSKLSHSIYGASQNSILNESSATVMNRNNSDLGNVSDICSVNLNISSMVQLATEGTNKNDEIDNEDIARFVIFESFFELNQRFVKAPEIFDLLEQFDETCEENMLASKQMLESKVRTDNEVSYLNKFSSLIRLERNSWRLLKVLYNDRLLNQIAQDKLNVDDGENMEIEEDIRLRLTDMELIERAFERNSLLREMQINTLHSLKVDTKNNIKGTSLSIGKGRQYCTEMDPDASIRTGMPLHDLDKEDENRLFHYIYRLIRSGHLAEGKEIAEKLGYYWLSAALDGWILHHNPNYKSEILDPTGEGNSISWPSRMPAGNGSSMGTTATIKHLQPITGNPYRDLWKLTSWKCSKMEGTNLYERAIFAVFSGNRSILIPLCSKWMDKLWAYFKCSLDVHIENLLIDSNIPKPDHQPRNNTELPDAYWDNKLSPEEIFHELSTQTGVNLTGYQTQLEENYHQEVQRCIILGKINELIDHMYEWSKTIQANRESRSKQCGKDQSNIGLFTSGLQSVNKAKDEEMSKIFEPNLLRFFAHMVVSLRNLQLILDQKQVELCVDILEIYIGFLIEYKLIELVAFYSLYLPEHRQVKMYATLLENIIDDSDRKICILVAKQMKLNLHAILTMVVENVRFGNYSYQTKMPKREIENLEKSSVHQANQLMTTSVTEEDIRKISTLRWLTLDEDSPQYMELLWQGNAMVRSFLLERKLDQAKETFDLLPSDIVDRAFQDWKQAHSNDTNDQSSIASLDIDNVAREYFCNQTFFEANELFQKCKPREPTKPKTMNRLSDRVAYEQAVKQYEQELESWHQQIQNQANLTSEKMISFLRFPEGIWINVDDLSLMKNFGDTDSDGCTSEATTNPKMETQIGQMIDDEVNSENEVNNINLVISAETNFMSKIQLERKQQDWTLRAAQLDGLRRIYVPQFVFLLFSVYVNSGRLSECLRIADIVANEQSRLYSTFTNDQIVDLLNKLREISIEILNQSSDPLGYSTN</sequence>
<dbReference type="PANTHER" id="PTHR13003">
    <property type="entry name" value="NUP107-RELATED"/>
    <property type="match status" value="1"/>
</dbReference>
<evidence type="ECO:0000256" key="1">
    <source>
        <dbReference type="ARBA" id="ARBA00009510"/>
    </source>
</evidence>
<evidence type="ECO:0000256" key="4">
    <source>
        <dbReference type="ARBA" id="ARBA00022927"/>
    </source>
</evidence>
<dbReference type="PANTHER" id="PTHR13003:SF2">
    <property type="entry name" value="NUCLEAR PORE COMPLEX PROTEIN NUP107"/>
    <property type="match status" value="1"/>
</dbReference>
<dbReference type="OMA" id="FPHIIRF"/>
<organism evidence="10 11">
    <name type="scientific">Blomia tropicalis</name>
    <name type="common">Mite</name>
    <dbReference type="NCBI Taxonomy" id="40697"/>
    <lineage>
        <taxon>Eukaryota</taxon>
        <taxon>Metazoa</taxon>
        <taxon>Ecdysozoa</taxon>
        <taxon>Arthropoda</taxon>
        <taxon>Chelicerata</taxon>
        <taxon>Arachnida</taxon>
        <taxon>Acari</taxon>
        <taxon>Acariformes</taxon>
        <taxon>Sarcoptiformes</taxon>
        <taxon>Astigmata</taxon>
        <taxon>Glycyphagoidea</taxon>
        <taxon>Echimyopodidae</taxon>
        <taxon>Blomia</taxon>
    </lineage>
</organism>
<dbReference type="GO" id="GO:0031965">
    <property type="term" value="C:nuclear membrane"/>
    <property type="evidence" value="ECO:0007669"/>
    <property type="project" value="UniProtKB-SubCell"/>
</dbReference>
<evidence type="ECO:0000256" key="8">
    <source>
        <dbReference type="RuleBase" id="RU365072"/>
    </source>
</evidence>
<keyword evidence="7 8" id="KW-0539">Nucleus</keyword>
<dbReference type="GO" id="GO:0006406">
    <property type="term" value="P:mRNA export from nucleus"/>
    <property type="evidence" value="ECO:0007669"/>
    <property type="project" value="TreeGrafter"/>
</dbReference>
<comment type="caution">
    <text evidence="10">The sequence shown here is derived from an EMBL/GenBank/DDBJ whole genome shotgun (WGS) entry which is preliminary data.</text>
</comment>